<evidence type="ECO:0000313" key="3">
    <source>
        <dbReference type="Proteomes" id="UP001310248"/>
    </source>
</evidence>
<gene>
    <name evidence="2" type="ORF">SNR37_001137</name>
</gene>
<reference evidence="2 3" key="2">
    <citation type="submission" date="2023-12" db="EMBL/GenBank/DDBJ databases">
        <authorList>
            <consortium name="Cladostephus spongiosus"/>
            <person name="Lorente B."/>
            <person name="Cabral C."/>
            <person name="Frias J."/>
            <person name="Faria J."/>
            <person name="Toubarro D."/>
        </authorList>
    </citation>
    <scope>NUCLEOTIDE SEQUENCE [LARGE SCALE GENOMIC DNA]</scope>
    <source>
        <strain evidence="2 3">ZMCS4</strain>
    </source>
</reference>
<dbReference type="Pfam" id="PF11196">
    <property type="entry name" value="DUF2834"/>
    <property type="match status" value="1"/>
</dbReference>
<comment type="caution">
    <text evidence="2">The sequence shown here is derived from an EMBL/GenBank/DDBJ whole genome shotgun (WGS) entry which is preliminary data.</text>
</comment>
<reference evidence="3" key="1">
    <citation type="submission" date="2023-07" db="EMBL/GenBank/DDBJ databases">
        <title>Draft genome sequence of Agarivorans aestuarii strain ZMCS4, a CAZymes producing bacteria isolated from the marine brown algae Clodostephus spongiosus.</title>
        <authorList>
            <person name="Lorente B."/>
            <person name="Cabral C."/>
            <person name="Frias J."/>
            <person name="Faria J."/>
            <person name="Toubarro D."/>
        </authorList>
    </citation>
    <scope>NUCLEOTIDE SEQUENCE [LARGE SCALE GENOMIC DNA]</scope>
    <source>
        <strain evidence="3">ZMCS4</strain>
    </source>
</reference>
<protein>
    <submittedName>
        <fullName evidence="2">DUF2834 domain-containing protein</fullName>
    </submittedName>
</protein>
<sequence length="108" mass="11873">MKHLYLFLAIAGAIVPYVFFIEFIKLHGANLRLFIPALFANGAAGGFSADLLISSVVFWLFMFNDKQAHSPKPLWFIVITLSIGLSCALPAYLYVKALRQQTAAPAIA</sequence>
<name>A0ABU7G973_9ALTE</name>
<keyword evidence="1" id="KW-0472">Membrane</keyword>
<evidence type="ECO:0000256" key="1">
    <source>
        <dbReference type="SAM" id="Phobius"/>
    </source>
</evidence>
<feature type="transmembrane region" description="Helical" evidence="1">
    <location>
        <begin position="38"/>
        <end position="62"/>
    </location>
</feature>
<dbReference type="InterPro" id="IPR021362">
    <property type="entry name" value="DUF2834"/>
</dbReference>
<keyword evidence="1" id="KW-1133">Transmembrane helix</keyword>
<keyword evidence="3" id="KW-1185">Reference proteome</keyword>
<dbReference type="Proteomes" id="UP001310248">
    <property type="component" value="Unassembled WGS sequence"/>
</dbReference>
<keyword evidence="1" id="KW-0812">Transmembrane</keyword>
<accession>A0ABU7G973</accession>
<organism evidence="2 3">
    <name type="scientific">Agarivorans aestuarii</name>
    <dbReference type="NCBI Taxonomy" id="1563703"/>
    <lineage>
        <taxon>Bacteria</taxon>
        <taxon>Pseudomonadati</taxon>
        <taxon>Pseudomonadota</taxon>
        <taxon>Gammaproteobacteria</taxon>
        <taxon>Alteromonadales</taxon>
        <taxon>Alteromonadaceae</taxon>
        <taxon>Agarivorans</taxon>
    </lineage>
</organism>
<feature type="transmembrane region" description="Helical" evidence="1">
    <location>
        <begin position="74"/>
        <end position="95"/>
    </location>
</feature>
<evidence type="ECO:0000313" key="2">
    <source>
        <dbReference type="EMBL" id="MEE1675810.1"/>
    </source>
</evidence>
<dbReference type="EMBL" id="JAYDYW010000016">
    <property type="protein sequence ID" value="MEE1675810.1"/>
    <property type="molecule type" value="Genomic_DNA"/>
</dbReference>
<proteinExistence type="predicted"/>
<dbReference type="RefSeq" id="WP_329776593.1">
    <property type="nucleotide sequence ID" value="NZ_JAYDYW010000016.1"/>
</dbReference>
<feature type="transmembrane region" description="Helical" evidence="1">
    <location>
        <begin position="6"/>
        <end position="26"/>
    </location>
</feature>